<evidence type="ECO:0000313" key="3">
    <source>
        <dbReference type="EMBL" id="SCX00863.1"/>
    </source>
</evidence>
<proteinExistence type="predicted"/>
<organism evidence="3 4">
    <name type="scientific">Agrobacterium rosae</name>
    <dbReference type="NCBI Taxonomy" id="1972867"/>
    <lineage>
        <taxon>Bacteria</taxon>
        <taxon>Pseudomonadati</taxon>
        <taxon>Pseudomonadota</taxon>
        <taxon>Alphaproteobacteria</taxon>
        <taxon>Hyphomicrobiales</taxon>
        <taxon>Rhizobiaceae</taxon>
        <taxon>Rhizobium/Agrobacterium group</taxon>
        <taxon>Agrobacterium</taxon>
    </lineage>
</organism>
<sequence length="41" mass="4692">MMTGMEIFFYIALPASIVIAGWIAVRLNERDDKKTRLHPGE</sequence>
<keyword evidence="5" id="KW-1185">Reference proteome</keyword>
<dbReference type="Proteomes" id="UP001277561">
    <property type="component" value="Unassembled WGS sequence"/>
</dbReference>
<evidence type="ECO:0000313" key="5">
    <source>
        <dbReference type="Proteomes" id="UP001277561"/>
    </source>
</evidence>
<dbReference type="RefSeq" id="WP_281063036.1">
    <property type="nucleotide sequence ID" value="NZ_CP192764.1"/>
</dbReference>
<keyword evidence="1" id="KW-1133">Transmembrane helix</keyword>
<reference evidence="3" key="1">
    <citation type="submission" date="2016-10" db="EMBL/GenBank/DDBJ databases">
        <authorList>
            <person name="de Groot N.N."/>
        </authorList>
    </citation>
    <scope>NUCLEOTIDE SEQUENCE [LARGE SCALE GENOMIC DNA]</scope>
    <source>
        <strain evidence="3">DSM25559</strain>
    </source>
</reference>
<reference evidence="2 5" key="3">
    <citation type="journal article" date="2023" name="Phytobiomes J">
        <title>Deciphering the key players within the bacterial microbiota associated with aerial crown gall tumors on rhododendron: Insights into the gallobiome.</title>
        <authorList>
            <person name="Kuzmanovic N."/>
            <person name="Nesme J."/>
            <person name="Wolf J."/>
            <person name="Neumann-Schaal M."/>
            <person name="Petersen J."/>
            <person name="Fernandez-Gnecco G."/>
            <person name="Sproeer C."/>
            <person name="Bunk B."/>
            <person name="Overmann J."/>
            <person name="Sorensen S.J."/>
            <person name="Idczak E."/>
            <person name="Smalla K."/>
        </authorList>
    </citation>
    <scope>NUCLEOTIDE SEQUENCE [LARGE SCALE GENOMIC DNA]</scope>
    <source>
        <strain evidence="2">Rho-14.1</strain>
        <strain evidence="5">rho-14.1</strain>
    </source>
</reference>
<protein>
    <submittedName>
        <fullName evidence="3">Uncharacterized protein</fullName>
    </submittedName>
</protein>
<evidence type="ECO:0000313" key="2">
    <source>
        <dbReference type="EMBL" id="MDX8331328.1"/>
    </source>
</evidence>
<dbReference type="EMBL" id="FMUE01000001">
    <property type="protein sequence ID" value="SCX00863.1"/>
    <property type="molecule type" value="Genomic_DNA"/>
</dbReference>
<evidence type="ECO:0000313" key="4">
    <source>
        <dbReference type="Proteomes" id="UP000187891"/>
    </source>
</evidence>
<dbReference type="EMBL" id="JAVRAD010000009">
    <property type="protein sequence ID" value="MDX8331328.1"/>
    <property type="molecule type" value="Genomic_DNA"/>
</dbReference>
<evidence type="ECO:0000256" key="1">
    <source>
        <dbReference type="SAM" id="Phobius"/>
    </source>
</evidence>
<keyword evidence="1" id="KW-0812">Transmembrane</keyword>
<dbReference type="GeneID" id="86882939"/>
<gene>
    <name evidence="3" type="ORF">DSM25559_0077</name>
    <name evidence="2" type="ORF">RMS29_19055</name>
</gene>
<keyword evidence="1" id="KW-0472">Membrane</keyword>
<feature type="transmembrane region" description="Helical" evidence="1">
    <location>
        <begin position="7"/>
        <end position="25"/>
    </location>
</feature>
<accession>A0A1R3T6I4</accession>
<name>A0A1R3T6I4_9HYPH</name>
<reference evidence="4" key="2">
    <citation type="submission" date="2016-10" db="EMBL/GenBank/DDBJ databases">
        <authorList>
            <person name="Wibberg D."/>
        </authorList>
    </citation>
    <scope>NUCLEOTIDE SEQUENCE [LARGE SCALE GENOMIC DNA]</scope>
</reference>
<dbReference type="AlphaFoldDB" id="A0A1R3T6I4"/>
<dbReference type="Proteomes" id="UP000187891">
    <property type="component" value="Unassembled WGS sequence"/>
</dbReference>